<name>A0ABS1HKS1_9BACT</name>
<protein>
    <submittedName>
        <fullName evidence="1">Uncharacterized protein</fullName>
    </submittedName>
</protein>
<dbReference type="Proteomes" id="UP000605676">
    <property type="component" value="Unassembled WGS sequence"/>
</dbReference>
<organism evidence="1 2">
    <name type="scientific">Carboxylicivirga marina</name>
    <dbReference type="NCBI Taxonomy" id="2800988"/>
    <lineage>
        <taxon>Bacteria</taxon>
        <taxon>Pseudomonadati</taxon>
        <taxon>Bacteroidota</taxon>
        <taxon>Bacteroidia</taxon>
        <taxon>Marinilabiliales</taxon>
        <taxon>Marinilabiliaceae</taxon>
        <taxon>Carboxylicivirga</taxon>
    </lineage>
</organism>
<gene>
    <name evidence="1" type="ORF">JIV24_12690</name>
</gene>
<comment type="caution">
    <text evidence="1">The sequence shown here is derived from an EMBL/GenBank/DDBJ whole genome shotgun (WGS) entry which is preliminary data.</text>
</comment>
<keyword evidence="2" id="KW-1185">Reference proteome</keyword>
<accession>A0ABS1HKS1</accession>
<sequence length="214" mass="23949">MEKRLNNRLNMYKVVRDYLNTNMQLLEHLPGLKDSTDAFAACLVIIAELDKDKSTATVGSVNTKAFTREQLEDKTLEASKILKAFATFTDKPDLLNGCDVSSSQLSRFAEQALLTKSAVIVDYAETHQVDAEPYGMTTERLAGLKDAFAEFDDKQTLVRSAIVNRKNAGEQLEARMEEADELLKGKLDVLMELASFTLPELHNQYKGARVIVDR</sequence>
<dbReference type="EMBL" id="JAENRR010000028">
    <property type="protein sequence ID" value="MBK3518195.1"/>
    <property type="molecule type" value="Genomic_DNA"/>
</dbReference>
<reference evidence="1 2" key="1">
    <citation type="submission" date="2021-01" db="EMBL/GenBank/DDBJ databases">
        <title>Carboxyliciviraga sp.nov., isolated from coastal sediments.</title>
        <authorList>
            <person name="Lu D."/>
            <person name="Zhang T."/>
        </authorList>
    </citation>
    <scope>NUCLEOTIDE SEQUENCE [LARGE SCALE GENOMIC DNA]</scope>
    <source>
        <strain evidence="1 2">N1Y132</strain>
    </source>
</reference>
<proteinExistence type="predicted"/>
<evidence type="ECO:0000313" key="2">
    <source>
        <dbReference type="Proteomes" id="UP000605676"/>
    </source>
</evidence>
<dbReference type="RefSeq" id="WP_200465422.1">
    <property type="nucleotide sequence ID" value="NZ_JAENRR010000028.1"/>
</dbReference>
<evidence type="ECO:0000313" key="1">
    <source>
        <dbReference type="EMBL" id="MBK3518195.1"/>
    </source>
</evidence>